<dbReference type="STRING" id="1193682.BJP25_07655"/>
<keyword evidence="5 6" id="KW-0472">Membrane</keyword>
<dbReference type="Proteomes" id="UP000186040">
    <property type="component" value="Unassembled WGS sequence"/>
</dbReference>
<proteinExistence type="inferred from homology"/>
<accession>A0A1Q9LT08</accession>
<feature type="transmembrane region" description="Helical" evidence="6">
    <location>
        <begin position="60"/>
        <end position="80"/>
    </location>
</feature>
<dbReference type="Gene3D" id="1.20.1260.100">
    <property type="entry name" value="TspO/MBR protein"/>
    <property type="match status" value="1"/>
</dbReference>
<dbReference type="FunFam" id="1.20.1260.100:FF:000001">
    <property type="entry name" value="translocator protein 2"/>
    <property type="match status" value="1"/>
</dbReference>
<keyword evidence="8" id="KW-1185">Reference proteome</keyword>
<keyword evidence="4 6" id="KW-1133">Transmembrane helix</keyword>
<feature type="transmembrane region" description="Helical" evidence="6">
    <location>
        <begin position="138"/>
        <end position="162"/>
    </location>
</feature>
<dbReference type="AlphaFoldDB" id="A0A1Q9LT08"/>
<organism evidence="7 8">
    <name type="scientific">Actinokineospora bangkokensis</name>
    <dbReference type="NCBI Taxonomy" id="1193682"/>
    <lineage>
        <taxon>Bacteria</taxon>
        <taxon>Bacillati</taxon>
        <taxon>Actinomycetota</taxon>
        <taxon>Actinomycetes</taxon>
        <taxon>Pseudonocardiales</taxon>
        <taxon>Pseudonocardiaceae</taxon>
        <taxon>Actinokineospora</taxon>
    </lineage>
</organism>
<evidence type="ECO:0000256" key="6">
    <source>
        <dbReference type="SAM" id="Phobius"/>
    </source>
</evidence>
<feature type="transmembrane region" description="Helical" evidence="6">
    <location>
        <begin position="111"/>
        <end position="131"/>
    </location>
</feature>
<dbReference type="EMBL" id="MKQR01000004">
    <property type="protein sequence ID" value="OLR95166.1"/>
    <property type="molecule type" value="Genomic_DNA"/>
</dbReference>
<evidence type="ECO:0000313" key="7">
    <source>
        <dbReference type="EMBL" id="OLR95166.1"/>
    </source>
</evidence>
<feature type="transmembrane region" description="Helical" evidence="6">
    <location>
        <begin position="18"/>
        <end position="40"/>
    </location>
</feature>
<name>A0A1Q9LT08_9PSEU</name>
<evidence type="ECO:0000256" key="1">
    <source>
        <dbReference type="ARBA" id="ARBA00004141"/>
    </source>
</evidence>
<dbReference type="OrthoDB" id="9795496at2"/>
<comment type="similarity">
    <text evidence="2">Belongs to the TspO/BZRP family.</text>
</comment>
<evidence type="ECO:0000256" key="3">
    <source>
        <dbReference type="ARBA" id="ARBA00022692"/>
    </source>
</evidence>
<dbReference type="PIRSF" id="PIRSF005859">
    <property type="entry name" value="PBR"/>
    <property type="match status" value="1"/>
</dbReference>
<reference evidence="7 8" key="1">
    <citation type="submission" date="2016-10" db="EMBL/GenBank/DDBJ databases">
        <title>The Draft Genome Sequence of Actinokineospora bangkokensis 44EHWT reveals the biosynthetic pathway of antifungal compounds Thailandins with unusual extender unit butylmalonyl-CoA.</title>
        <authorList>
            <person name="Greule A."/>
            <person name="Intra B."/>
            <person name="Flemming S."/>
            <person name="Rommel M.G."/>
            <person name="Panbangred W."/>
            <person name="Bechthold A."/>
        </authorList>
    </citation>
    <scope>NUCLEOTIDE SEQUENCE [LARGE SCALE GENOMIC DNA]</scope>
    <source>
        <strain evidence="7 8">44EHW</strain>
    </source>
</reference>
<comment type="subcellular location">
    <subcellularLocation>
        <location evidence="1">Membrane</location>
        <topology evidence="1">Multi-pass membrane protein</topology>
    </subcellularLocation>
</comment>
<evidence type="ECO:0000313" key="8">
    <source>
        <dbReference type="Proteomes" id="UP000186040"/>
    </source>
</evidence>
<evidence type="ECO:0000256" key="5">
    <source>
        <dbReference type="ARBA" id="ARBA00023136"/>
    </source>
</evidence>
<comment type="caution">
    <text evidence="7">The sequence shown here is derived from an EMBL/GenBank/DDBJ whole genome shotgun (WGS) entry which is preliminary data.</text>
</comment>
<dbReference type="Pfam" id="PF03073">
    <property type="entry name" value="TspO_MBR"/>
    <property type="match status" value="1"/>
</dbReference>
<dbReference type="PANTHER" id="PTHR10057">
    <property type="entry name" value="PERIPHERAL-TYPE BENZODIAZEPINE RECEPTOR"/>
    <property type="match status" value="1"/>
</dbReference>
<sequence length="163" mass="17609">MGSTGGVTTLRAPRPRDWAALVGFLVLCFGIAALGALATAGNVDGWYATADKPSFTPPNWLFGPVWTVLYALIAVSGWLVRHDRPALVAWSVQLVLNLAWSPLFFGLEQLWLGFAVIVALDLAVVWTIAAARRVRPVAAWLLVPYLAWVLFATALNLGLALLN</sequence>
<dbReference type="GO" id="GO:0033013">
    <property type="term" value="P:tetrapyrrole metabolic process"/>
    <property type="evidence" value="ECO:0007669"/>
    <property type="project" value="UniProtKB-ARBA"/>
</dbReference>
<feature type="transmembrane region" description="Helical" evidence="6">
    <location>
        <begin position="87"/>
        <end position="105"/>
    </location>
</feature>
<dbReference type="InterPro" id="IPR004307">
    <property type="entry name" value="TspO_MBR"/>
</dbReference>
<evidence type="ECO:0000256" key="2">
    <source>
        <dbReference type="ARBA" id="ARBA00007524"/>
    </source>
</evidence>
<dbReference type="PANTHER" id="PTHR10057:SF0">
    <property type="entry name" value="TRANSLOCATOR PROTEIN"/>
    <property type="match status" value="1"/>
</dbReference>
<keyword evidence="3 6" id="KW-0812">Transmembrane</keyword>
<dbReference type="GO" id="GO:0016020">
    <property type="term" value="C:membrane"/>
    <property type="evidence" value="ECO:0007669"/>
    <property type="project" value="UniProtKB-SubCell"/>
</dbReference>
<dbReference type="InterPro" id="IPR038330">
    <property type="entry name" value="TspO/MBR-related_sf"/>
</dbReference>
<evidence type="ECO:0008006" key="9">
    <source>
        <dbReference type="Google" id="ProtNLM"/>
    </source>
</evidence>
<dbReference type="CDD" id="cd15904">
    <property type="entry name" value="TSPO_MBR"/>
    <property type="match status" value="1"/>
</dbReference>
<gene>
    <name evidence="7" type="ORF">BJP25_07655</name>
</gene>
<protein>
    <recommendedName>
        <fullName evidence="9">Tryptophan-rich sensory protein</fullName>
    </recommendedName>
</protein>
<evidence type="ECO:0000256" key="4">
    <source>
        <dbReference type="ARBA" id="ARBA00022989"/>
    </source>
</evidence>